<dbReference type="AlphaFoldDB" id="A2F654"/>
<evidence type="ECO:0000256" key="1">
    <source>
        <dbReference type="SAM" id="MobiDB-lite"/>
    </source>
</evidence>
<protein>
    <submittedName>
        <fullName evidence="2">Uncharacterized protein</fullName>
    </submittedName>
</protein>
<reference evidence="2" key="2">
    <citation type="journal article" date="2007" name="Science">
        <title>Draft genome sequence of the sexually transmitted pathogen Trichomonas vaginalis.</title>
        <authorList>
            <person name="Carlton J.M."/>
            <person name="Hirt R.P."/>
            <person name="Silva J.C."/>
            <person name="Delcher A.L."/>
            <person name="Schatz M."/>
            <person name="Zhao Q."/>
            <person name="Wortman J.R."/>
            <person name="Bidwell S.L."/>
            <person name="Alsmark U.C.M."/>
            <person name="Besteiro S."/>
            <person name="Sicheritz-Ponten T."/>
            <person name="Noel C.J."/>
            <person name="Dacks J.B."/>
            <person name="Foster P.G."/>
            <person name="Simillion C."/>
            <person name="Van de Peer Y."/>
            <person name="Miranda-Saavedra D."/>
            <person name="Barton G.J."/>
            <person name="Westrop G.D."/>
            <person name="Mueller S."/>
            <person name="Dessi D."/>
            <person name="Fiori P.L."/>
            <person name="Ren Q."/>
            <person name="Paulsen I."/>
            <person name="Zhang H."/>
            <person name="Bastida-Corcuera F.D."/>
            <person name="Simoes-Barbosa A."/>
            <person name="Brown M.T."/>
            <person name="Hayes R.D."/>
            <person name="Mukherjee M."/>
            <person name="Okumura C.Y."/>
            <person name="Schneider R."/>
            <person name="Smith A.J."/>
            <person name="Vanacova S."/>
            <person name="Villalvazo M."/>
            <person name="Haas B.J."/>
            <person name="Pertea M."/>
            <person name="Feldblyum T.V."/>
            <person name="Utterback T.R."/>
            <person name="Shu C.L."/>
            <person name="Osoegawa K."/>
            <person name="de Jong P.J."/>
            <person name="Hrdy I."/>
            <person name="Horvathova L."/>
            <person name="Zubacova Z."/>
            <person name="Dolezal P."/>
            <person name="Malik S.B."/>
            <person name="Logsdon J.M. Jr."/>
            <person name="Henze K."/>
            <person name="Gupta A."/>
            <person name="Wang C.C."/>
            <person name="Dunne R.L."/>
            <person name="Upcroft J.A."/>
            <person name="Upcroft P."/>
            <person name="White O."/>
            <person name="Salzberg S.L."/>
            <person name="Tang P."/>
            <person name="Chiu C.-H."/>
            <person name="Lee Y.-S."/>
            <person name="Embley T.M."/>
            <person name="Coombs G.H."/>
            <person name="Mottram J.C."/>
            <person name="Tachezy J."/>
            <person name="Fraser-Liggett C.M."/>
            <person name="Johnson P.J."/>
        </authorList>
    </citation>
    <scope>NUCLEOTIDE SEQUENCE [LARGE SCALE GENOMIC DNA]</scope>
    <source>
        <strain evidence="2">G3</strain>
    </source>
</reference>
<gene>
    <name evidence="2" type="ORF">TVAG_215240</name>
</gene>
<dbReference type="VEuPathDB" id="TrichDB:TVAGG3_0363970"/>
<organism evidence="2 3">
    <name type="scientific">Trichomonas vaginalis (strain ATCC PRA-98 / G3)</name>
    <dbReference type="NCBI Taxonomy" id="412133"/>
    <lineage>
        <taxon>Eukaryota</taxon>
        <taxon>Metamonada</taxon>
        <taxon>Parabasalia</taxon>
        <taxon>Trichomonadida</taxon>
        <taxon>Trichomonadidae</taxon>
        <taxon>Trichomonas</taxon>
    </lineage>
</organism>
<accession>A2F654</accession>
<sequence>MNEQRPNIDNTAGAYGQMQQPKYSQPITNQYLTEQQPKLQNQIPVEKITNFSEQSPNKQEVCKVQTPKSSQLKDMQTNVRINKFLESLTSHVPRSFDIVPRGDFNGSGYEE</sequence>
<proteinExistence type="predicted"/>
<keyword evidence="3" id="KW-1185">Reference proteome</keyword>
<feature type="region of interest" description="Disordered" evidence="1">
    <location>
        <begin position="1"/>
        <end position="21"/>
    </location>
</feature>
<reference evidence="2" key="1">
    <citation type="submission" date="2006-10" db="EMBL/GenBank/DDBJ databases">
        <authorList>
            <person name="Amadeo P."/>
            <person name="Zhao Q."/>
            <person name="Wortman J."/>
            <person name="Fraser-Liggett C."/>
            <person name="Carlton J."/>
        </authorList>
    </citation>
    <scope>NUCLEOTIDE SEQUENCE</scope>
    <source>
        <strain evidence="2">G3</strain>
    </source>
</reference>
<evidence type="ECO:0000313" key="3">
    <source>
        <dbReference type="Proteomes" id="UP000001542"/>
    </source>
</evidence>
<dbReference type="RefSeq" id="XP_001312554.1">
    <property type="nucleotide sequence ID" value="XM_001312553.1"/>
</dbReference>
<evidence type="ECO:0000313" key="2">
    <source>
        <dbReference type="EMBL" id="EAX99624.1"/>
    </source>
</evidence>
<feature type="compositionally biased region" description="Polar residues" evidence="1">
    <location>
        <begin position="1"/>
        <end position="10"/>
    </location>
</feature>
<name>A2F654_TRIV3</name>
<dbReference type="VEuPathDB" id="TrichDB:TVAG_215240"/>
<dbReference type="KEGG" id="tva:4757434"/>
<dbReference type="EMBL" id="DS113631">
    <property type="protein sequence ID" value="EAX99624.1"/>
    <property type="molecule type" value="Genomic_DNA"/>
</dbReference>
<dbReference type="InParanoid" id="A2F654"/>
<dbReference type="Proteomes" id="UP000001542">
    <property type="component" value="Unassembled WGS sequence"/>
</dbReference>